<keyword evidence="1" id="KW-1185">Reference proteome</keyword>
<dbReference type="Proteomes" id="UP000095281">
    <property type="component" value="Unplaced"/>
</dbReference>
<proteinExistence type="predicted"/>
<dbReference type="AlphaFoldDB" id="A0A1I8BPW2"/>
<evidence type="ECO:0000313" key="1">
    <source>
        <dbReference type="Proteomes" id="UP000095281"/>
    </source>
</evidence>
<name>A0A1I8BPW2_MELHA</name>
<accession>A0A1I8BPW2</accession>
<protein>
    <submittedName>
        <fullName evidence="2">Uncharacterized protein</fullName>
    </submittedName>
</protein>
<reference evidence="2" key="1">
    <citation type="submission" date="2016-11" db="UniProtKB">
        <authorList>
            <consortium name="WormBaseParasite"/>
        </authorList>
    </citation>
    <scope>IDENTIFICATION</scope>
</reference>
<dbReference type="WBParaSite" id="MhA1_Contig405.frz3.gene14">
    <property type="protein sequence ID" value="MhA1_Contig405.frz3.gene14"/>
    <property type="gene ID" value="MhA1_Contig405.frz3.gene14"/>
</dbReference>
<sequence>MQRVELMDKKADKTAASRERLTQMCCEKRCTDGT</sequence>
<organism evidence="1 2">
    <name type="scientific">Meloidogyne hapla</name>
    <name type="common">Root-knot nematode worm</name>
    <dbReference type="NCBI Taxonomy" id="6305"/>
    <lineage>
        <taxon>Eukaryota</taxon>
        <taxon>Metazoa</taxon>
        <taxon>Ecdysozoa</taxon>
        <taxon>Nematoda</taxon>
        <taxon>Chromadorea</taxon>
        <taxon>Rhabditida</taxon>
        <taxon>Tylenchina</taxon>
        <taxon>Tylenchomorpha</taxon>
        <taxon>Tylenchoidea</taxon>
        <taxon>Meloidogynidae</taxon>
        <taxon>Meloidogyninae</taxon>
        <taxon>Meloidogyne</taxon>
    </lineage>
</organism>
<evidence type="ECO:0000313" key="2">
    <source>
        <dbReference type="WBParaSite" id="MhA1_Contig405.frz3.gene14"/>
    </source>
</evidence>